<feature type="transmembrane region" description="Helical" evidence="2">
    <location>
        <begin position="80"/>
        <end position="103"/>
    </location>
</feature>
<gene>
    <name evidence="4" type="ORF">C8J30_11650</name>
</gene>
<name>A0A318TSU3_9RHOB</name>
<dbReference type="RefSeq" id="WP_110806804.1">
    <property type="nucleotide sequence ID" value="NZ_QJTK01000016.1"/>
</dbReference>
<dbReference type="Pfam" id="PF09835">
    <property type="entry name" value="DUF2062"/>
    <property type="match status" value="1"/>
</dbReference>
<dbReference type="OrthoDB" id="7360463at2"/>
<dbReference type="Proteomes" id="UP000247727">
    <property type="component" value="Unassembled WGS sequence"/>
</dbReference>
<feature type="transmembrane region" description="Helical" evidence="2">
    <location>
        <begin position="50"/>
        <end position="73"/>
    </location>
</feature>
<keyword evidence="2" id="KW-0812">Transmembrane</keyword>
<dbReference type="AlphaFoldDB" id="A0A318TSU3"/>
<feature type="compositionally biased region" description="Basic residues" evidence="1">
    <location>
        <begin position="198"/>
        <end position="207"/>
    </location>
</feature>
<dbReference type="InterPro" id="IPR018639">
    <property type="entry name" value="DUF2062"/>
</dbReference>
<keyword evidence="5" id="KW-1185">Reference proteome</keyword>
<reference evidence="4 5" key="1">
    <citation type="submission" date="2018-06" db="EMBL/GenBank/DDBJ databases">
        <title>Genomic Encyclopedia of Type Strains, Phase III (KMG-III): the genomes of soil and plant-associated and newly described type strains.</title>
        <authorList>
            <person name="Whitman W."/>
        </authorList>
    </citation>
    <scope>NUCLEOTIDE SEQUENCE [LARGE SCALE GENOMIC DNA]</scope>
    <source>
        <strain evidence="4 5">JA737</strain>
    </source>
</reference>
<keyword evidence="2" id="KW-1133">Transmembrane helix</keyword>
<evidence type="ECO:0000259" key="3">
    <source>
        <dbReference type="Pfam" id="PF09835"/>
    </source>
</evidence>
<evidence type="ECO:0000313" key="4">
    <source>
        <dbReference type="EMBL" id="PYF07724.1"/>
    </source>
</evidence>
<sequence>MVFKRREKRTWGQSTRDLFWPRSGWGRSVSYIRHRLNRLPDQPHRIARGVFAGIFISFTPLYGIHLIGAALLARLLRGNVLASLFASLVGNPLTFPVIAVVAIKLGHLMLGQTADPMLADGLIQIFAEALADVRHNLIAAFTVEETHWAGMADFFRGIFWPYLLGGLLPGLASGLAGYYISLPLVTAYQTRRRQRMKERSAKLRAKRAQAAEAADHVPDNG</sequence>
<feature type="domain" description="DUF2062" evidence="3">
    <location>
        <begin position="27"/>
        <end position="193"/>
    </location>
</feature>
<dbReference type="EMBL" id="QJTK01000016">
    <property type="protein sequence ID" value="PYF07724.1"/>
    <property type="molecule type" value="Genomic_DNA"/>
</dbReference>
<organism evidence="4 5">
    <name type="scientific">Rhodobacter viridis</name>
    <dbReference type="NCBI Taxonomy" id="1054202"/>
    <lineage>
        <taxon>Bacteria</taxon>
        <taxon>Pseudomonadati</taxon>
        <taxon>Pseudomonadota</taxon>
        <taxon>Alphaproteobacteria</taxon>
        <taxon>Rhodobacterales</taxon>
        <taxon>Rhodobacter group</taxon>
        <taxon>Rhodobacter</taxon>
    </lineage>
</organism>
<dbReference type="PANTHER" id="PTHR40547">
    <property type="entry name" value="SLL0298 PROTEIN"/>
    <property type="match status" value="1"/>
</dbReference>
<proteinExistence type="predicted"/>
<dbReference type="PANTHER" id="PTHR40547:SF1">
    <property type="entry name" value="SLL0298 PROTEIN"/>
    <property type="match status" value="1"/>
</dbReference>
<evidence type="ECO:0000313" key="5">
    <source>
        <dbReference type="Proteomes" id="UP000247727"/>
    </source>
</evidence>
<evidence type="ECO:0000256" key="2">
    <source>
        <dbReference type="SAM" id="Phobius"/>
    </source>
</evidence>
<protein>
    <recommendedName>
        <fullName evidence="3">DUF2062 domain-containing protein</fullName>
    </recommendedName>
</protein>
<evidence type="ECO:0000256" key="1">
    <source>
        <dbReference type="SAM" id="MobiDB-lite"/>
    </source>
</evidence>
<keyword evidence="2" id="KW-0472">Membrane</keyword>
<feature type="transmembrane region" description="Helical" evidence="2">
    <location>
        <begin position="159"/>
        <end position="188"/>
    </location>
</feature>
<feature type="region of interest" description="Disordered" evidence="1">
    <location>
        <begin position="198"/>
        <end position="221"/>
    </location>
</feature>
<comment type="caution">
    <text evidence="4">The sequence shown here is derived from an EMBL/GenBank/DDBJ whole genome shotgun (WGS) entry which is preliminary data.</text>
</comment>
<accession>A0A318TSU3</accession>